<sequence>MGLGNVINSIPVFGHIKAGVHVLTGDTREAAEAFHAANRSTAVVAGGAAGAIVGGPAGMIGGAIAAGTACDGVSSVANHRAEGVFEGLRDIGRDISDGKVPVKSVLKTGLYVGADALSGATGGSVAANIPKAVGKSLLKDAVTVVAKSTTQAMVASTAGGRATREIANTLHSSGSSGGSSSYTYNNTTTSGNSSSNSNSNSGNKSQSNKTNSNSSSSGGGGQPPQNNKNNPNKTEHEKDQTSADSHLQVFYRLFGNNITSLEDIQIAGVDIFSEISGDRARKNTLKKLIAALRDNNILERVIETVQNIFKNFDRSEVTFQNFMYLTEMVSTYITERLARRQEMQISKEPRPRLNFHLRRAENLRIVLQEILEPGSARNILNIFGSLRTHIEQAWRNITPTFANIIAAVTHYFKHKFVPASVRVLSISEYFALINSILPRVLRSSQYGEMVSGTRRRLLYDVYRSEYGRRVRIVLQVQGGVIVLSSCHILDVIVNFDDKDGNEQFDPDY</sequence>
<proteinExistence type="predicted"/>
<dbReference type="Proteomes" id="UP001153292">
    <property type="component" value="Chromosome 24"/>
</dbReference>
<keyword evidence="3" id="KW-1185">Reference proteome</keyword>
<protein>
    <submittedName>
        <fullName evidence="2">Uncharacterized protein</fullName>
    </submittedName>
</protein>
<feature type="compositionally biased region" description="Low complexity" evidence="1">
    <location>
        <begin position="172"/>
        <end position="216"/>
    </location>
</feature>
<dbReference type="PANTHER" id="PTHR34494:SF1">
    <property type="entry name" value="PROTEIN CBG25024"/>
    <property type="match status" value="1"/>
</dbReference>
<reference evidence="2" key="1">
    <citation type="submission" date="2021-12" db="EMBL/GenBank/DDBJ databases">
        <authorList>
            <person name="King R."/>
        </authorList>
    </citation>
    <scope>NUCLEOTIDE SEQUENCE</scope>
</reference>
<evidence type="ECO:0000313" key="2">
    <source>
        <dbReference type="EMBL" id="CAH0403500.1"/>
    </source>
</evidence>
<organism evidence="2 3">
    <name type="scientific">Chilo suppressalis</name>
    <name type="common">Asiatic rice borer moth</name>
    <dbReference type="NCBI Taxonomy" id="168631"/>
    <lineage>
        <taxon>Eukaryota</taxon>
        <taxon>Metazoa</taxon>
        <taxon>Ecdysozoa</taxon>
        <taxon>Arthropoda</taxon>
        <taxon>Hexapoda</taxon>
        <taxon>Insecta</taxon>
        <taxon>Pterygota</taxon>
        <taxon>Neoptera</taxon>
        <taxon>Endopterygota</taxon>
        <taxon>Lepidoptera</taxon>
        <taxon>Glossata</taxon>
        <taxon>Ditrysia</taxon>
        <taxon>Pyraloidea</taxon>
        <taxon>Crambidae</taxon>
        <taxon>Crambinae</taxon>
        <taxon>Chilo</taxon>
    </lineage>
</organism>
<name>A0ABN8BB48_CHISP</name>
<gene>
    <name evidence="2" type="ORF">CHILSU_LOCUS6775</name>
</gene>
<dbReference type="PANTHER" id="PTHR34494">
    <property type="entry name" value="PROTEIN CBG25024"/>
    <property type="match status" value="1"/>
</dbReference>
<dbReference type="EMBL" id="OU963917">
    <property type="protein sequence ID" value="CAH0403500.1"/>
    <property type="molecule type" value="Genomic_DNA"/>
</dbReference>
<feature type="compositionally biased region" description="Low complexity" evidence="1">
    <location>
        <begin position="223"/>
        <end position="232"/>
    </location>
</feature>
<evidence type="ECO:0000256" key="1">
    <source>
        <dbReference type="SAM" id="MobiDB-lite"/>
    </source>
</evidence>
<accession>A0ABN8BB48</accession>
<evidence type="ECO:0000313" key="3">
    <source>
        <dbReference type="Proteomes" id="UP001153292"/>
    </source>
</evidence>
<feature type="region of interest" description="Disordered" evidence="1">
    <location>
        <begin position="169"/>
        <end position="242"/>
    </location>
</feature>